<dbReference type="GO" id="GO:0016491">
    <property type="term" value="F:oxidoreductase activity"/>
    <property type="evidence" value="ECO:0007669"/>
    <property type="project" value="UniProtKB-KW"/>
</dbReference>
<dbReference type="EMBL" id="NVQC01000022">
    <property type="protein sequence ID" value="PTL35623.1"/>
    <property type="molecule type" value="Genomic_DNA"/>
</dbReference>
<keyword evidence="2" id="KW-0560">Oxidoreductase</keyword>
<evidence type="ECO:0000256" key="2">
    <source>
        <dbReference type="ARBA" id="ARBA00023002"/>
    </source>
</evidence>
<evidence type="ECO:0000313" key="4">
    <source>
        <dbReference type="Proteomes" id="UP000241436"/>
    </source>
</evidence>
<dbReference type="Proteomes" id="UP000241436">
    <property type="component" value="Unassembled WGS sequence"/>
</dbReference>
<proteinExistence type="inferred from homology"/>
<keyword evidence="4" id="KW-1185">Reference proteome</keyword>
<gene>
    <name evidence="3" type="ORF">CLG94_07565</name>
</gene>
<dbReference type="InterPro" id="IPR002347">
    <property type="entry name" value="SDR_fam"/>
</dbReference>
<dbReference type="OrthoDB" id="9803333at2"/>
<accession>A0A2T4TWY6</accession>
<dbReference type="InterPro" id="IPR036291">
    <property type="entry name" value="NAD(P)-bd_dom_sf"/>
</dbReference>
<sequence>MDLCGRTALVTGAARRVGRGIALAMAGRGADVVIHYKSSASEAHETVEAVERIGRRAFAIQADLAEPDQVEALADNAVQACGKVDVLVNSAAIFRMTPLESLTVQDWEQFLRVNLTGPFLLARRLGLLMRQQGAGKIINIADVAGIKPWADFLPYSVSKGMLITMTQGLAKALAPEVQVNAVVPGTVLLSEDYGEKERESIVKGTLLKRIGDPIDIAKTVLFLVEGSDFITGQVVVVDGGQSIR</sequence>
<dbReference type="AlphaFoldDB" id="A0A2T4TWY6"/>
<dbReference type="PRINTS" id="PR00080">
    <property type="entry name" value="SDRFAMILY"/>
</dbReference>
<evidence type="ECO:0008006" key="5">
    <source>
        <dbReference type="Google" id="ProtNLM"/>
    </source>
</evidence>
<dbReference type="PANTHER" id="PTHR43639">
    <property type="entry name" value="OXIDOREDUCTASE, SHORT-CHAIN DEHYDROGENASE/REDUCTASE FAMILY (AFU_ORTHOLOGUE AFUA_5G02870)"/>
    <property type="match status" value="1"/>
</dbReference>
<name>A0A2T4TWY6_9BACT</name>
<dbReference type="PANTHER" id="PTHR43639:SF1">
    <property type="entry name" value="SHORT-CHAIN DEHYDROGENASE_REDUCTASE FAMILY PROTEIN"/>
    <property type="match status" value="1"/>
</dbReference>
<dbReference type="FunFam" id="3.40.50.720:FF:000084">
    <property type="entry name" value="Short-chain dehydrogenase reductase"/>
    <property type="match status" value="1"/>
</dbReference>
<protein>
    <recommendedName>
        <fullName evidence="5">Short-chain dehydrogenase</fullName>
    </recommendedName>
</protein>
<dbReference type="Pfam" id="PF13561">
    <property type="entry name" value="adh_short_C2"/>
    <property type="match status" value="1"/>
</dbReference>
<dbReference type="PRINTS" id="PR00081">
    <property type="entry name" value="GDHRDH"/>
</dbReference>
<dbReference type="SUPFAM" id="SSF51735">
    <property type="entry name" value="NAD(P)-binding Rossmann-fold domains"/>
    <property type="match status" value="1"/>
</dbReference>
<reference evidence="3 4" key="1">
    <citation type="submission" date="2017-09" db="EMBL/GenBank/DDBJ databases">
        <title>Bloom of a denitrifying methanotroph, Candidatus Methylomirabilis limnetica, in a deep stratified lake.</title>
        <authorList>
            <person name="Graf J.S."/>
            <person name="Marchant H.K."/>
            <person name="Tienken D."/>
            <person name="Hach P.F."/>
            <person name="Brand A."/>
            <person name="Schubert C.J."/>
            <person name="Kuypers M.M."/>
            <person name="Milucka J."/>
        </authorList>
    </citation>
    <scope>NUCLEOTIDE SEQUENCE [LARGE SCALE GENOMIC DNA]</scope>
    <source>
        <strain evidence="3 4">Zug</strain>
    </source>
</reference>
<evidence type="ECO:0000256" key="1">
    <source>
        <dbReference type="ARBA" id="ARBA00006484"/>
    </source>
</evidence>
<dbReference type="Gene3D" id="3.40.50.720">
    <property type="entry name" value="NAD(P)-binding Rossmann-like Domain"/>
    <property type="match status" value="1"/>
</dbReference>
<comment type="caution">
    <text evidence="3">The sequence shown here is derived from an EMBL/GenBank/DDBJ whole genome shotgun (WGS) entry which is preliminary data.</text>
</comment>
<dbReference type="RefSeq" id="WP_107562293.1">
    <property type="nucleotide sequence ID" value="NZ_NVQC01000022.1"/>
</dbReference>
<organism evidence="3 4">
    <name type="scientific">Candidatus Methylomirabilis limnetica</name>
    <dbReference type="NCBI Taxonomy" id="2033718"/>
    <lineage>
        <taxon>Bacteria</taxon>
        <taxon>Candidatus Methylomirabilota</taxon>
        <taxon>Candidatus Methylomirabilia</taxon>
        <taxon>Candidatus Methylomirabilales</taxon>
        <taxon>Candidatus Methylomirabilaceae</taxon>
        <taxon>Candidatus Methylomirabilis</taxon>
    </lineage>
</organism>
<comment type="similarity">
    <text evidence="1">Belongs to the short-chain dehydrogenases/reductases (SDR) family.</text>
</comment>
<evidence type="ECO:0000313" key="3">
    <source>
        <dbReference type="EMBL" id="PTL35623.1"/>
    </source>
</evidence>
<reference evidence="4" key="2">
    <citation type="journal article" date="2018" name="Environ. Microbiol.">
        <title>Bloom of a denitrifying methanotroph, 'Candidatus Methylomirabilis limnetica', in a deep stratified lake.</title>
        <authorList>
            <person name="Graf J.S."/>
            <person name="Mayr M.J."/>
            <person name="Marchant H.K."/>
            <person name="Tienken D."/>
            <person name="Hach P.F."/>
            <person name="Brand A."/>
            <person name="Schubert C.J."/>
            <person name="Kuypers M.M."/>
            <person name="Milucka J."/>
        </authorList>
    </citation>
    <scope>NUCLEOTIDE SEQUENCE [LARGE SCALE GENOMIC DNA]</scope>
    <source>
        <strain evidence="4">Zug</strain>
    </source>
</reference>